<evidence type="ECO:0000313" key="6">
    <source>
        <dbReference type="EMBL" id="EFQ84811.1"/>
    </source>
</evidence>
<gene>
    <name evidence="6" type="ORF">HMPREF0063_10152</name>
</gene>
<dbReference type="InterPro" id="IPR044946">
    <property type="entry name" value="Restrct_endonuc_typeI_TRD_sf"/>
</dbReference>
<dbReference type="Proteomes" id="UP000003111">
    <property type="component" value="Unassembled WGS sequence"/>
</dbReference>
<dbReference type="EMBL" id="ACLF03000001">
    <property type="protein sequence ID" value="EFQ84811.1"/>
    <property type="molecule type" value="Genomic_DNA"/>
</dbReference>
<dbReference type="GO" id="GO:0009307">
    <property type="term" value="P:DNA restriction-modification system"/>
    <property type="evidence" value="ECO:0007669"/>
    <property type="project" value="UniProtKB-KW"/>
</dbReference>
<proteinExistence type="inferred from homology"/>
<evidence type="ECO:0000259" key="5">
    <source>
        <dbReference type="Pfam" id="PF01420"/>
    </source>
</evidence>
<evidence type="ECO:0000256" key="3">
    <source>
        <dbReference type="ARBA" id="ARBA00023125"/>
    </source>
</evidence>
<comment type="subunit">
    <text evidence="4">The methyltransferase is composed of M and S polypeptides.</text>
</comment>
<keyword evidence="2" id="KW-0680">Restriction system</keyword>
<dbReference type="PANTHER" id="PTHR43140:SF1">
    <property type="entry name" value="TYPE I RESTRICTION ENZYME ECOKI SPECIFICITY SUBUNIT"/>
    <property type="match status" value="1"/>
</dbReference>
<dbReference type="HOGENOM" id="CLU_160753_0_0_11"/>
<protein>
    <recommendedName>
        <fullName evidence="5">Type I restriction modification DNA specificity domain-containing protein</fullName>
    </recommendedName>
</protein>
<dbReference type="PANTHER" id="PTHR43140">
    <property type="entry name" value="TYPE-1 RESTRICTION ENZYME ECOKI SPECIFICITY PROTEIN"/>
    <property type="match status" value="1"/>
</dbReference>
<accession>E2S7Z5</accession>
<keyword evidence="3" id="KW-0238">DNA-binding</keyword>
<dbReference type="GO" id="GO:0003677">
    <property type="term" value="F:DNA binding"/>
    <property type="evidence" value="ECO:0007669"/>
    <property type="project" value="UniProtKB-KW"/>
</dbReference>
<evidence type="ECO:0000256" key="2">
    <source>
        <dbReference type="ARBA" id="ARBA00022747"/>
    </source>
</evidence>
<dbReference type="InterPro" id="IPR051212">
    <property type="entry name" value="Type-I_RE_S_subunit"/>
</dbReference>
<comment type="similarity">
    <text evidence="1">Belongs to the type-I restriction system S methylase family.</text>
</comment>
<evidence type="ECO:0000256" key="1">
    <source>
        <dbReference type="ARBA" id="ARBA00010923"/>
    </source>
</evidence>
<feature type="domain" description="Type I restriction modification DNA specificity" evidence="5">
    <location>
        <begin position="3"/>
        <end position="69"/>
    </location>
</feature>
<dbReference type="AlphaFoldDB" id="E2S7Z5"/>
<name>E2S7Z5_9ACTN</name>
<dbReference type="Pfam" id="PF01420">
    <property type="entry name" value="Methylase_S"/>
    <property type="match status" value="1"/>
</dbReference>
<reference evidence="6" key="1">
    <citation type="submission" date="2010-08" db="EMBL/GenBank/DDBJ databases">
        <authorList>
            <person name="Muzny D."/>
            <person name="Qin X."/>
            <person name="Buhay C."/>
            <person name="Dugan-Rocha S."/>
            <person name="Ding Y."/>
            <person name="Chen G."/>
            <person name="Hawes A."/>
            <person name="Holder M."/>
            <person name="Jhangiani S."/>
            <person name="Johnson A."/>
            <person name="Khan Z."/>
            <person name="Li Z."/>
            <person name="Liu W."/>
            <person name="Liu X."/>
            <person name="Perez L."/>
            <person name="Shen H."/>
            <person name="Wang Q."/>
            <person name="Watt J."/>
            <person name="Xi L."/>
            <person name="Xin Y."/>
            <person name="Zhou J."/>
            <person name="Deng J."/>
            <person name="Jiang H."/>
            <person name="Liu Y."/>
            <person name="Qu J."/>
            <person name="Song X.-Z."/>
            <person name="Zhang L."/>
            <person name="Villasana D."/>
            <person name="Johnson A."/>
            <person name="Liu J."/>
            <person name="Liyanage D."/>
            <person name="Lorensuhewa L."/>
            <person name="Robinson T."/>
            <person name="Song A."/>
            <person name="Song B.-B."/>
            <person name="Dinh H."/>
            <person name="Thornton R."/>
            <person name="Coyle M."/>
            <person name="Francisco L."/>
            <person name="Jackson L."/>
            <person name="Javaid M."/>
            <person name="Korchina V."/>
            <person name="Kovar C."/>
            <person name="Mata R."/>
            <person name="Mathew T."/>
            <person name="Ngo R."/>
            <person name="Nguyen L."/>
            <person name="Nguyen N."/>
            <person name="Okwuonu G."/>
            <person name="Ongeri F."/>
            <person name="Pham C."/>
            <person name="Simmons D."/>
            <person name="Wilczek-Boney K."/>
            <person name="Hale W."/>
            <person name="Jakkamsetti A."/>
            <person name="Pham P."/>
            <person name="Ruth R."/>
            <person name="San Lucas F."/>
            <person name="Warren J."/>
            <person name="Zhang J."/>
            <person name="Zhao Z."/>
            <person name="Zhou C."/>
            <person name="Zhu D."/>
            <person name="Lee S."/>
            <person name="Bess C."/>
            <person name="Blankenburg K."/>
            <person name="Forbes L."/>
            <person name="Fu Q."/>
            <person name="Gubbala S."/>
            <person name="Hirani K."/>
            <person name="Jayaseelan J.C."/>
            <person name="Lara F."/>
            <person name="Munidasa M."/>
            <person name="Palculict T."/>
            <person name="Patil S."/>
            <person name="Pu L.-L."/>
            <person name="Saada N."/>
            <person name="Tang L."/>
            <person name="Weissenberger G."/>
            <person name="Zhu Y."/>
            <person name="Hemphill L."/>
            <person name="Shang Y."/>
            <person name="Youmans B."/>
            <person name="Ayvaz T."/>
            <person name="Ross M."/>
            <person name="Santibanez J."/>
            <person name="Aqrawi P."/>
            <person name="Gross S."/>
            <person name="Joshi V."/>
            <person name="Fowler G."/>
            <person name="Nazareth L."/>
            <person name="Reid J."/>
            <person name="Worley K."/>
            <person name="Petrosino J."/>
            <person name="Highlander S."/>
            <person name="Gibbs R."/>
        </authorList>
    </citation>
    <scope>NUCLEOTIDE SEQUENCE [LARGE SCALE GENOMIC DNA]</scope>
    <source>
        <strain evidence="6">DSM 15272</strain>
    </source>
</reference>
<dbReference type="SUPFAM" id="SSF116734">
    <property type="entry name" value="DNA methylase specificity domain"/>
    <property type="match status" value="1"/>
</dbReference>
<sequence>MATSQHFAAWICGDRLLPEYLWLLFTGAMQPYFDSLTNGSTLRTIGMSIIGGFRIPLPPVSEQVQIVQTARDQTGKIDELMAETARFIELSRERRSALITAAVTGQIDVRGAA</sequence>
<evidence type="ECO:0000313" key="7">
    <source>
        <dbReference type="Proteomes" id="UP000003111"/>
    </source>
</evidence>
<comment type="caution">
    <text evidence="6">The sequence shown here is derived from an EMBL/GenBank/DDBJ whole genome shotgun (WGS) entry which is preliminary data.</text>
</comment>
<evidence type="ECO:0000256" key="4">
    <source>
        <dbReference type="ARBA" id="ARBA00038652"/>
    </source>
</evidence>
<dbReference type="STRING" id="585531.HMPREF0063_10152"/>
<organism evidence="6 7">
    <name type="scientific">Aeromicrobium marinum DSM 15272</name>
    <dbReference type="NCBI Taxonomy" id="585531"/>
    <lineage>
        <taxon>Bacteria</taxon>
        <taxon>Bacillati</taxon>
        <taxon>Actinomycetota</taxon>
        <taxon>Actinomycetes</taxon>
        <taxon>Propionibacteriales</taxon>
        <taxon>Nocardioidaceae</taxon>
        <taxon>Aeromicrobium</taxon>
    </lineage>
</organism>
<dbReference type="eggNOG" id="COG0732">
    <property type="taxonomic scope" value="Bacteria"/>
</dbReference>
<dbReference type="InterPro" id="IPR000055">
    <property type="entry name" value="Restrct_endonuc_typeI_TRD"/>
</dbReference>
<dbReference type="REBASE" id="30131">
    <property type="entry name" value="S.Ama15272ORF10151P"/>
</dbReference>
<dbReference type="Gene3D" id="3.90.220.20">
    <property type="entry name" value="DNA methylase specificity domains"/>
    <property type="match status" value="1"/>
</dbReference>
<keyword evidence="7" id="KW-1185">Reference proteome</keyword>